<accession>A0A512HB50</accession>
<feature type="region of interest" description="Disordered" evidence="1">
    <location>
        <begin position="190"/>
        <end position="272"/>
    </location>
</feature>
<sequence length="272" mass="30263">MQELGSRLSRQDAEAGANFISEDIYRLARREAAYREHGALYDTERLCRNLLSSQALCFNLFGLLRQDLDLASRVVERLMPGVYRRVTGVLFEHSPGRNNPLFTGDNTAFDAFLLTETDDQLPGFVAVEVKYTESFEDTGSGTGPRHDELSEASGLYGDHHADALRKPPLQQLWREHLLAYATLTKRPFSSGGVRHGSVRHRSARPGRYQAGNTGSRRHSLLASGALKTRGDRIQLPTPPESGKALDRAGPWHKYGSDVKKDPKLHKLTGQSP</sequence>
<comment type="caution">
    <text evidence="3">The sequence shown here is derived from an EMBL/GenBank/DDBJ whole genome shotgun (WGS) entry which is preliminary data.</text>
</comment>
<proteinExistence type="predicted"/>
<keyword evidence="4" id="KW-1185">Reference proteome</keyword>
<evidence type="ECO:0000256" key="1">
    <source>
        <dbReference type="SAM" id="MobiDB-lite"/>
    </source>
</evidence>
<reference evidence="3 4" key="1">
    <citation type="submission" date="2019-07" db="EMBL/GenBank/DDBJ databases">
        <title>Whole genome shotgun sequence of Rhodospirillum oryzae NBRC 107573.</title>
        <authorList>
            <person name="Hosoyama A."/>
            <person name="Uohara A."/>
            <person name="Ohji S."/>
            <person name="Ichikawa N."/>
        </authorList>
    </citation>
    <scope>NUCLEOTIDE SEQUENCE [LARGE SCALE GENOMIC DNA]</scope>
    <source>
        <strain evidence="3 4">NBRC 107573</strain>
    </source>
</reference>
<dbReference type="Pfam" id="PF20796">
    <property type="entry name" value="PDDEXK_13"/>
    <property type="match status" value="1"/>
</dbReference>
<dbReference type="EMBL" id="BJZO01000092">
    <property type="protein sequence ID" value="GEO82610.1"/>
    <property type="molecule type" value="Genomic_DNA"/>
</dbReference>
<organism evidence="3 4">
    <name type="scientific">Pararhodospirillum oryzae</name>
    <dbReference type="NCBI Taxonomy" id="478448"/>
    <lineage>
        <taxon>Bacteria</taxon>
        <taxon>Pseudomonadati</taxon>
        <taxon>Pseudomonadota</taxon>
        <taxon>Alphaproteobacteria</taxon>
        <taxon>Rhodospirillales</taxon>
        <taxon>Rhodospirillaceae</taxon>
        <taxon>Pararhodospirillum</taxon>
    </lineage>
</organism>
<gene>
    <name evidence="3" type="ORF">ROR02_27410</name>
</gene>
<protein>
    <recommendedName>
        <fullName evidence="2">PD-(D/E)XK nuclease-like domain-containing protein</fullName>
    </recommendedName>
</protein>
<evidence type="ECO:0000313" key="4">
    <source>
        <dbReference type="Proteomes" id="UP000321567"/>
    </source>
</evidence>
<evidence type="ECO:0000259" key="2">
    <source>
        <dbReference type="Pfam" id="PF20796"/>
    </source>
</evidence>
<name>A0A512HB50_9PROT</name>
<feature type="domain" description="PD-(D/E)XK nuclease-like" evidence="2">
    <location>
        <begin position="2"/>
        <end position="185"/>
    </location>
</feature>
<evidence type="ECO:0000313" key="3">
    <source>
        <dbReference type="EMBL" id="GEO82610.1"/>
    </source>
</evidence>
<dbReference type="AlphaFoldDB" id="A0A512HB50"/>
<dbReference type="InterPro" id="IPR048822">
    <property type="entry name" value="PDDEXK_13"/>
</dbReference>
<dbReference type="Proteomes" id="UP000321567">
    <property type="component" value="Unassembled WGS sequence"/>
</dbReference>